<dbReference type="InParanoid" id="C1F1W5"/>
<evidence type="ECO:0000259" key="8">
    <source>
        <dbReference type="Pfam" id="PF02687"/>
    </source>
</evidence>
<feature type="transmembrane region" description="Helical" evidence="7">
    <location>
        <begin position="310"/>
        <end position="331"/>
    </location>
</feature>
<proteinExistence type="inferred from homology"/>
<dbReference type="EMBL" id="CP001472">
    <property type="protein sequence ID" value="ACO33457.1"/>
    <property type="molecule type" value="Genomic_DNA"/>
</dbReference>
<evidence type="ECO:0000256" key="2">
    <source>
        <dbReference type="ARBA" id="ARBA00022475"/>
    </source>
</evidence>
<evidence type="ECO:0000259" key="9">
    <source>
        <dbReference type="Pfam" id="PF12704"/>
    </source>
</evidence>
<feature type="transmembrane region" description="Helical" evidence="7">
    <location>
        <begin position="739"/>
        <end position="761"/>
    </location>
</feature>
<dbReference type="STRING" id="240015.ACP_2510"/>
<name>C1F1W5_ACIC5</name>
<feature type="domain" description="MacB-like periplasmic core" evidence="9">
    <location>
        <begin position="22"/>
        <end position="260"/>
    </location>
</feature>
<feature type="domain" description="ABC3 transporter permease C-terminal" evidence="8">
    <location>
        <begin position="314"/>
        <end position="433"/>
    </location>
</feature>
<dbReference type="Pfam" id="PF12704">
    <property type="entry name" value="MacB_PCD"/>
    <property type="match status" value="2"/>
</dbReference>
<keyword evidence="2" id="KW-1003">Cell membrane</keyword>
<dbReference type="NCBIfam" id="TIGR03434">
    <property type="entry name" value="ADOP"/>
    <property type="match status" value="1"/>
</dbReference>
<dbReference type="Pfam" id="PF02687">
    <property type="entry name" value="FtsX"/>
    <property type="match status" value="2"/>
</dbReference>
<evidence type="ECO:0000256" key="5">
    <source>
        <dbReference type="ARBA" id="ARBA00023136"/>
    </source>
</evidence>
<dbReference type="PANTHER" id="PTHR30572">
    <property type="entry name" value="MEMBRANE COMPONENT OF TRANSPORTER-RELATED"/>
    <property type="match status" value="1"/>
</dbReference>
<keyword evidence="3 7" id="KW-0812">Transmembrane</keyword>
<reference evidence="10 11" key="1">
    <citation type="journal article" date="2009" name="Appl. Environ. Microbiol.">
        <title>Three genomes from the phylum Acidobacteria provide insight into the lifestyles of these microorganisms in soils.</title>
        <authorList>
            <person name="Ward N.L."/>
            <person name="Challacombe J.F."/>
            <person name="Janssen P.H."/>
            <person name="Henrissat B."/>
            <person name="Coutinho P.M."/>
            <person name="Wu M."/>
            <person name="Xie G."/>
            <person name="Haft D.H."/>
            <person name="Sait M."/>
            <person name="Badger J."/>
            <person name="Barabote R.D."/>
            <person name="Bradley B."/>
            <person name="Brettin T.S."/>
            <person name="Brinkac L.M."/>
            <person name="Bruce D."/>
            <person name="Creasy T."/>
            <person name="Daugherty S.C."/>
            <person name="Davidsen T.M."/>
            <person name="DeBoy R.T."/>
            <person name="Detter J.C."/>
            <person name="Dodson R.J."/>
            <person name="Durkin A.S."/>
            <person name="Ganapathy A."/>
            <person name="Gwinn-Giglio M."/>
            <person name="Han C.S."/>
            <person name="Khouri H."/>
            <person name="Kiss H."/>
            <person name="Kothari S.P."/>
            <person name="Madupu R."/>
            <person name="Nelson K.E."/>
            <person name="Nelson W.C."/>
            <person name="Paulsen I."/>
            <person name="Penn K."/>
            <person name="Ren Q."/>
            <person name="Rosovitz M.J."/>
            <person name="Selengut J.D."/>
            <person name="Shrivastava S."/>
            <person name="Sullivan S.A."/>
            <person name="Tapia R."/>
            <person name="Thompson L.S."/>
            <person name="Watkins K.L."/>
            <person name="Yang Q."/>
            <person name="Yu C."/>
            <person name="Zafar N."/>
            <person name="Zhou L."/>
            <person name="Kuske C.R."/>
        </authorList>
    </citation>
    <scope>NUCLEOTIDE SEQUENCE [LARGE SCALE GENOMIC DNA]</scope>
    <source>
        <strain evidence="11">ATCC 51196 / DSM 11244 / BCRC 80197 / JCM 7670 / NBRC 15755 / NCIMB 13165 / 161</strain>
    </source>
</reference>
<sequence length="859" mass="92825">MHTLLQDLRYALRQMRKSPGFTLTTVLTLALGIGATTAIFTLVNAVLLKSLPVKDPAGLWRVGNTNACCVDSGLPSFDSTSNDWSIFSYEQYREFRDHTPGFASLAAFQASQPQMAVRRAGSQHAAQPMFGEMVSGNAFSTLGLRAYAGRLLQPSDDHDGAAPVAVMSYQAWQQRYGGDLSVIGANFLVNNVPVTIVGIAPPGFYGEELRPTPPSLWFPLHMITELQPQQDLMHHPEEQWLNLFGRLAPGATAGAVQARMIVELRQFLKSPISGITGPAAALIPRQYLRVTPGGGGVQRMQDQYKADLHLLMWISSFVLLIACANLANLMLARSTSHRQQVSVRMALGAPRRRLVQRALIESLALAVIGGFAGLLVAWGGAHLIVRLAFHHDSLENLHVSPSLPVLGFAFAVSLLTGILFGVAPAWLAAHADPIEALRGANRSTGRRSLFLQKALVITQASVSVVLLCSAGLLVLSLNKLQHQNFGFVTTHRYVVHIDPQTAGYQPSQLDAFYQQLHDTIAAIPGVARVSYSLSSPLDGENTNTSVYIEGLPAPPPESNANLAGFDRVSPDYFAAIGSRIIAGRSFTKADDRSSRPVAIVNQAFVREILHGRAAIGMHFGDWDPNDNNTFEIVGVVQDAKYQYADHAARPMFFEAAAQWTSLPATDTQAANDLRYVNTTHYMRAIEIETHGRVPDLQAKVREALTGINPNLIMIRFASLGEMVRSSLSWQNMIAQLTSLFGLLALVLAAIGLYGVTAYNVAQRTSEIGVRMALGADRSNVLQMVLRGAFLQTGIGLLIGTPAAILAGHMMSTSLFGVGAWNPAVLASTIAVLAFATVVAAIIPARRASSVEPMRALRNE</sequence>
<comment type="similarity">
    <text evidence="6">Belongs to the ABC-4 integral membrane protein family.</text>
</comment>
<keyword evidence="11" id="KW-1185">Reference proteome</keyword>
<feature type="transmembrane region" description="Helical" evidence="7">
    <location>
        <begin position="362"/>
        <end position="385"/>
    </location>
</feature>
<gene>
    <name evidence="10" type="ordered locus">ACP_2510</name>
</gene>
<feature type="transmembrane region" description="Helical" evidence="7">
    <location>
        <begin position="450"/>
        <end position="475"/>
    </location>
</feature>
<feature type="transmembrane region" description="Helical" evidence="7">
    <location>
        <begin position="21"/>
        <end position="47"/>
    </location>
</feature>
<dbReference type="InterPro" id="IPR017800">
    <property type="entry name" value="ADOP"/>
</dbReference>
<keyword evidence="4 7" id="KW-1133">Transmembrane helix</keyword>
<evidence type="ECO:0000256" key="6">
    <source>
        <dbReference type="ARBA" id="ARBA00038076"/>
    </source>
</evidence>
<evidence type="ECO:0000256" key="1">
    <source>
        <dbReference type="ARBA" id="ARBA00004651"/>
    </source>
</evidence>
<protein>
    <submittedName>
        <fullName evidence="10">Efflux ABC transporter, macrolide exporter (MacB) family, permease protein</fullName>
    </submittedName>
</protein>
<dbReference type="eggNOG" id="COG0577">
    <property type="taxonomic scope" value="Bacteria"/>
</dbReference>
<feature type="domain" description="MacB-like periplasmic core" evidence="9">
    <location>
        <begin position="461"/>
        <end position="643"/>
    </location>
</feature>
<dbReference type="InterPro" id="IPR003838">
    <property type="entry name" value="ABC3_permease_C"/>
</dbReference>
<dbReference type="GO" id="GO:0005886">
    <property type="term" value="C:plasma membrane"/>
    <property type="evidence" value="ECO:0007669"/>
    <property type="project" value="UniProtKB-SubCell"/>
</dbReference>
<evidence type="ECO:0000256" key="4">
    <source>
        <dbReference type="ARBA" id="ARBA00022989"/>
    </source>
</evidence>
<dbReference type="InterPro" id="IPR025857">
    <property type="entry name" value="MacB_PCD"/>
</dbReference>
<evidence type="ECO:0000313" key="11">
    <source>
        <dbReference type="Proteomes" id="UP000002207"/>
    </source>
</evidence>
<feature type="domain" description="ABC3 transporter permease C-terminal" evidence="8">
    <location>
        <begin position="739"/>
        <end position="852"/>
    </location>
</feature>
<dbReference type="AlphaFoldDB" id="C1F1W5"/>
<dbReference type="RefSeq" id="WP_015897586.1">
    <property type="nucleotide sequence ID" value="NC_012483.1"/>
</dbReference>
<dbReference type="Proteomes" id="UP000002207">
    <property type="component" value="Chromosome"/>
</dbReference>
<evidence type="ECO:0000256" key="7">
    <source>
        <dbReference type="SAM" id="Phobius"/>
    </source>
</evidence>
<accession>C1F1W5</accession>
<evidence type="ECO:0000313" key="10">
    <source>
        <dbReference type="EMBL" id="ACO33457.1"/>
    </source>
</evidence>
<dbReference type="KEGG" id="aca:ACP_2510"/>
<dbReference type="GO" id="GO:0022857">
    <property type="term" value="F:transmembrane transporter activity"/>
    <property type="evidence" value="ECO:0007669"/>
    <property type="project" value="TreeGrafter"/>
</dbReference>
<dbReference type="PANTHER" id="PTHR30572:SF4">
    <property type="entry name" value="ABC TRANSPORTER PERMEASE YTRF"/>
    <property type="match status" value="1"/>
</dbReference>
<keyword evidence="5 7" id="KW-0472">Membrane</keyword>
<comment type="subcellular location">
    <subcellularLocation>
        <location evidence="1">Cell membrane</location>
        <topology evidence="1">Multi-pass membrane protein</topology>
    </subcellularLocation>
</comment>
<organism evidence="10 11">
    <name type="scientific">Acidobacterium capsulatum (strain ATCC 51196 / DSM 11244 / BCRC 80197 / JCM 7670 / NBRC 15755 / NCIMB 13165 / 161)</name>
    <dbReference type="NCBI Taxonomy" id="240015"/>
    <lineage>
        <taxon>Bacteria</taxon>
        <taxon>Pseudomonadati</taxon>
        <taxon>Acidobacteriota</taxon>
        <taxon>Terriglobia</taxon>
        <taxon>Terriglobales</taxon>
        <taxon>Acidobacteriaceae</taxon>
        <taxon>Acidobacterium</taxon>
    </lineage>
</organism>
<dbReference type="InterPro" id="IPR050250">
    <property type="entry name" value="Macrolide_Exporter_MacB"/>
</dbReference>
<evidence type="ECO:0000256" key="3">
    <source>
        <dbReference type="ARBA" id="ARBA00022692"/>
    </source>
</evidence>
<dbReference type="HOGENOM" id="CLU_009433_1_0_0"/>
<feature type="transmembrane region" description="Helical" evidence="7">
    <location>
        <begin position="823"/>
        <end position="844"/>
    </location>
</feature>
<feature type="transmembrane region" description="Helical" evidence="7">
    <location>
        <begin position="787"/>
        <end position="811"/>
    </location>
</feature>
<feature type="transmembrane region" description="Helical" evidence="7">
    <location>
        <begin position="405"/>
        <end position="429"/>
    </location>
</feature>